<dbReference type="InterPro" id="IPR037401">
    <property type="entry name" value="SnoaL-like"/>
</dbReference>
<evidence type="ECO:0000313" key="2">
    <source>
        <dbReference type="EMBL" id="NVE94276.1"/>
    </source>
</evidence>
<protein>
    <submittedName>
        <fullName evidence="2">Nuclear transport factor 2 family protein</fullName>
    </submittedName>
</protein>
<evidence type="ECO:0000259" key="1">
    <source>
        <dbReference type="Pfam" id="PF12680"/>
    </source>
</evidence>
<dbReference type="Pfam" id="PF12680">
    <property type="entry name" value="SnoaL_2"/>
    <property type="match status" value="1"/>
</dbReference>
<reference evidence="2 3" key="1">
    <citation type="submission" date="2020-06" db="EMBL/GenBank/DDBJ databases">
        <title>Altererythrobacter lutimaris sp. nov., a marine bacterium isolated from a tidal flat.</title>
        <authorList>
            <person name="Kim D."/>
            <person name="Yoo Y."/>
            <person name="Kim J.-J."/>
        </authorList>
    </citation>
    <scope>NUCLEOTIDE SEQUENCE [LARGE SCALE GENOMIC DNA]</scope>
    <source>
        <strain evidence="2 3">JGD-16</strain>
    </source>
</reference>
<dbReference type="AlphaFoldDB" id="A0A850HBI0"/>
<comment type="caution">
    <text evidence="2">The sequence shown here is derived from an EMBL/GenBank/DDBJ whole genome shotgun (WGS) entry which is preliminary data.</text>
</comment>
<dbReference type="Gene3D" id="3.10.450.50">
    <property type="match status" value="1"/>
</dbReference>
<dbReference type="EMBL" id="JABWTA010000001">
    <property type="protein sequence ID" value="NVE94276.1"/>
    <property type="molecule type" value="Genomic_DNA"/>
</dbReference>
<dbReference type="SUPFAM" id="SSF54427">
    <property type="entry name" value="NTF2-like"/>
    <property type="match status" value="1"/>
</dbReference>
<dbReference type="InterPro" id="IPR032710">
    <property type="entry name" value="NTF2-like_dom_sf"/>
</dbReference>
<keyword evidence="3" id="KW-1185">Reference proteome</keyword>
<proteinExistence type="predicted"/>
<accession>A0A850HBI0</accession>
<dbReference type="Proteomes" id="UP000546031">
    <property type="component" value="Unassembled WGS sequence"/>
</dbReference>
<gene>
    <name evidence="2" type="ORF">HUO12_05110</name>
</gene>
<evidence type="ECO:0000313" key="3">
    <source>
        <dbReference type="Proteomes" id="UP000546031"/>
    </source>
</evidence>
<name>A0A850HBI0_9SPHN</name>
<organism evidence="2 3">
    <name type="scientific">Altererythrobacter lutimaris</name>
    <dbReference type="NCBI Taxonomy" id="2743979"/>
    <lineage>
        <taxon>Bacteria</taxon>
        <taxon>Pseudomonadati</taxon>
        <taxon>Pseudomonadota</taxon>
        <taxon>Alphaproteobacteria</taxon>
        <taxon>Sphingomonadales</taxon>
        <taxon>Erythrobacteraceae</taxon>
        <taxon>Altererythrobacter</taxon>
    </lineage>
</organism>
<sequence length="126" mass="13415">MTAIDLAEKFFAAVAQGDVEGAKACCADSFRGSQNGGPAMDRDSLLQFSAAVKALVPDFRYEETVRTATDTGFVEEHRVRGTLPDGSELDLMVCVVGEVKDDRITVLREYVDTAGAAGLLKALGAR</sequence>
<feature type="domain" description="SnoaL-like" evidence="1">
    <location>
        <begin position="8"/>
        <end position="105"/>
    </location>
</feature>
<dbReference type="RefSeq" id="WP_176272567.1">
    <property type="nucleotide sequence ID" value="NZ_JABWTA010000001.1"/>
</dbReference>